<dbReference type="InterPro" id="IPR007083">
    <property type="entry name" value="RNA_pol_Rpb1_4"/>
</dbReference>
<proteinExistence type="inferred from homology"/>
<dbReference type="OMA" id="NREDYQQ"/>
<dbReference type="CDD" id="cd01435">
    <property type="entry name" value="RNAP_I_RPA1_N"/>
    <property type="match status" value="1"/>
</dbReference>
<dbReference type="InterPro" id="IPR007080">
    <property type="entry name" value="RNA_pol_Rpb1_1"/>
</dbReference>
<dbReference type="Pfam" id="PF04983">
    <property type="entry name" value="RNA_pol_Rpb1_3"/>
    <property type="match status" value="1"/>
</dbReference>
<keyword evidence="10" id="KW-0539">Nucleus</keyword>
<dbReference type="InterPro" id="IPR044893">
    <property type="entry name" value="RNA_pol_Rpb1_clamp_domain"/>
</dbReference>
<dbReference type="EnsemblPlants" id="QL05p021274:mrna">
    <property type="protein sequence ID" value="QL05p021274:mrna"/>
    <property type="gene ID" value="QL05p021274"/>
</dbReference>
<dbReference type="GO" id="GO:0005736">
    <property type="term" value="C:RNA polymerase I complex"/>
    <property type="evidence" value="ECO:0007669"/>
    <property type="project" value="TreeGrafter"/>
</dbReference>
<dbReference type="Proteomes" id="UP000594261">
    <property type="component" value="Chromosome 5"/>
</dbReference>
<dbReference type="Gene3D" id="1.10.274.100">
    <property type="entry name" value="RNA polymerase Rpb1, domain 3"/>
    <property type="match status" value="1"/>
</dbReference>
<dbReference type="Pfam" id="PF04998">
    <property type="entry name" value="RNA_pol_Rpb1_5"/>
    <property type="match status" value="1"/>
</dbReference>
<dbReference type="SUPFAM" id="SSF64484">
    <property type="entry name" value="beta and beta-prime subunits of DNA dependent RNA-polymerase"/>
    <property type="match status" value="2"/>
</dbReference>
<evidence type="ECO:0000259" key="14">
    <source>
        <dbReference type="SMART" id="SM00663"/>
    </source>
</evidence>
<dbReference type="Gene3D" id="1.10.150.390">
    <property type="match status" value="1"/>
</dbReference>
<keyword evidence="8" id="KW-0460">Magnesium</keyword>
<evidence type="ECO:0000256" key="9">
    <source>
        <dbReference type="ARBA" id="ARBA00023163"/>
    </source>
</evidence>
<keyword evidence="16" id="KW-1185">Reference proteome</keyword>
<dbReference type="InterPro" id="IPR007066">
    <property type="entry name" value="RNA_pol_Rpb1_3"/>
</dbReference>
<evidence type="ECO:0000256" key="8">
    <source>
        <dbReference type="ARBA" id="ARBA00022842"/>
    </source>
</evidence>
<dbReference type="Gene3D" id="6.10.250.2940">
    <property type="match status" value="1"/>
</dbReference>
<evidence type="ECO:0000256" key="7">
    <source>
        <dbReference type="ARBA" id="ARBA00022833"/>
    </source>
</evidence>
<protein>
    <recommendedName>
        <fullName evidence="12">DNA-directed RNA polymerase subunit</fullName>
        <ecNumber evidence="12">2.7.7.6</ecNumber>
    </recommendedName>
</protein>
<dbReference type="PANTHER" id="PTHR19376:SF11">
    <property type="entry name" value="DNA-DIRECTED RNA POLYMERASE I SUBUNIT RPA1"/>
    <property type="match status" value="1"/>
</dbReference>
<dbReference type="Gene3D" id="3.30.1490.180">
    <property type="entry name" value="RNA polymerase ii"/>
    <property type="match status" value="1"/>
</dbReference>
<evidence type="ECO:0000256" key="10">
    <source>
        <dbReference type="ARBA" id="ARBA00023242"/>
    </source>
</evidence>
<dbReference type="Pfam" id="PF00623">
    <property type="entry name" value="RNA_pol_Rpb1_2"/>
    <property type="match status" value="1"/>
</dbReference>
<evidence type="ECO:0000256" key="11">
    <source>
        <dbReference type="ARBA" id="ARBA00048552"/>
    </source>
</evidence>
<evidence type="ECO:0000313" key="16">
    <source>
        <dbReference type="Proteomes" id="UP000594261"/>
    </source>
</evidence>
<feature type="region of interest" description="Disordered" evidence="13">
    <location>
        <begin position="756"/>
        <end position="805"/>
    </location>
</feature>
<dbReference type="SMART" id="SM00663">
    <property type="entry name" value="RPOLA_N"/>
    <property type="match status" value="1"/>
</dbReference>
<evidence type="ECO:0000256" key="13">
    <source>
        <dbReference type="SAM" id="MobiDB-lite"/>
    </source>
</evidence>
<organism evidence="15 16">
    <name type="scientific">Quercus lobata</name>
    <name type="common">Valley oak</name>
    <dbReference type="NCBI Taxonomy" id="97700"/>
    <lineage>
        <taxon>Eukaryota</taxon>
        <taxon>Viridiplantae</taxon>
        <taxon>Streptophyta</taxon>
        <taxon>Embryophyta</taxon>
        <taxon>Tracheophyta</taxon>
        <taxon>Spermatophyta</taxon>
        <taxon>Magnoliopsida</taxon>
        <taxon>eudicotyledons</taxon>
        <taxon>Gunneridae</taxon>
        <taxon>Pentapetalae</taxon>
        <taxon>rosids</taxon>
        <taxon>fabids</taxon>
        <taxon>Fagales</taxon>
        <taxon>Fagaceae</taxon>
        <taxon>Quercus</taxon>
    </lineage>
</organism>
<dbReference type="Gene3D" id="3.30.70.2850">
    <property type="match status" value="1"/>
</dbReference>
<evidence type="ECO:0000256" key="2">
    <source>
        <dbReference type="ARBA" id="ARBA00006460"/>
    </source>
</evidence>
<dbReference type="GO" id="GO:0046872">
    <property type="term" value="F:metal ion binding"/>
    <property type="evidence" value="ECO:0007669"/>
    <property type="project" value="UniProtKB-KW"/>
</dbReference>
<keyword evidence="7" id="KW-0862">Zinc</keyword>
<dbReference type="GO" id="GO:0003677">
    <property type="term" value="F:DNA binding"/>
    <property type="evidence" value="ECO:0007669"/>
    <property type="project" value="InterPro"/>
</dbReference>
<dbReference type="GO" id="GO:0006351">
    <property type="term" value="P:DNA-templated transcription"/>
    <property type="evidence" value="ECO:0007669"/>
    <property type="project" value="InterPro"/>
</dbReference>
<comment type="catalytic activity">
    <reaction evidence="11 12">
        <text>RNA(n) + a ribonucleoside 5'-triphosphate = RNA(n+1) + diphosphate</text>
        <dbReference type="Rhea" id="RHEA:21248"/>
        <dbReference type="Rhea" id="RHEA-COMP:14527"/>
        <dbReference type="Rhea" id="RHEA-COMP:17342"/>
        <dbReference type="ChEBI" id="CHEBI:33019"/>
        <dbReference type="ChEBI" id="CHEBI:61557"/>
        <dbReference type="ChEBI" id="CHEBI:140395"/>
        <dbReference type="EC" id="2.7.7.6"/>
    </reaction>
</comment>
<evidence type="ECO:0000256" key="3">
    <source>
        <dbReference type="ARBA" id="ARBA00022478"/>
    </source>
</evidence>
<dbReference type="InterPro" id="IPR007081">
    <property type="entry name" value="RNA_pol_Rpb1_5"/>
</dbReference>
<dbReference type="InterPro" id="IPR000722">
    <property type="entry name" value="RNA_pol_asu"/>
</dbReference>
<dbReference type="Gene3D" id="2.40.40.20">
    <property type="match status" value="1"/>
</dbReference>
<evidence type="ECO:0000256" key="4">
    <source>
        <dbReference type="ARBA" id="ARBA00022679"/>
    </source>
</evidence>
<feature type="compositionally biased region" description="Basic residues" evidence="13">
    <location>
        <begin position="1592"/>
        <end position="1601"/>
    </location>
</feature>
<dbReference type="FunFam" id="4.10.860.120:FF:000006">
    <property type="entry name" value="DNA-directed RNA polymerase subunit"/>
    <property type="match status" value="1"/>
</dbReference>
<feature type="domain" description="RNA polymerase N-terminal" evidence="14">
    <location>
        <begin position="345"/>
        <end position="664"/>
    </location>
</feature>
<dbReference type="Gene3D" id="6.20.50.80">
    <property type="match status" value="1"/>
</dbReference>
<dbReference type="FunCoup" id="A0A7N2LN46">
    <property type="interactions" value="3306"/>
</dbReference>
<dbReference type="FunFam" id="2.40.40.20:FF:000019">
    <property type="entry name" value="DNA-directed RNA polymerase II subunit RPB1"/>
    <property type="match status" value="1"/>
</dbReference>
<feature type="compositionally biased region" description="Polar residues" evidence="13">
    <location>
        <begin position="262"/>
        <end position="275"/>
    </location>
</feature>
<dbReference type="EC" id="2.7.7.6" evidence="12"/>
<evidence type="ECO:0000256" key="5">
    <source>
        <dbReference type="ARBA" id="ARBA00022695"/>
    </source>
</evidence>
<dbReference type="InterPro" id="IPR045867">
    <property type="entry name" value="DNA-dir_RpoC_beta_prime"/>
</dbReference>
<comment type="function">
    <text evidence="12">DNA-dependent RNA polymerase catalyzes the transcription of DNA into RNA using the four ribonucleoside triphosphates as substrates.</text>
</comment>
<dbReference type="InterPro" id="IPR038120">
    <property type="entry name" value="Rpb1_funnel_sf"/>
</dbReference>
<feature type="compositionally biased region" description="Acidic residues" evidence="13">
    <location>
        <begin position="1492"/>
        <end position="1505"/>
    </location>
</feature>
<keyword evidence="3 12" id="KW-0240">DNA-directed RNA polymerase</keyword>
<dbReference type="InParanoid" id="A0A7N2LN46"/>
<reference evidence="15 16" key="1">
    <citation type="journal article" date="2016" name="G3 (Bethesda)">
        <title>First Draft Assembly and Annotation of the Genome of a California Endemic Oak Quercus lobata Nee (Fagaceae).</title>
        <authorList>
            <person name="Sork V.L."/>
            <person name="Fitz-Gibbon S.T."/>
            <person name="Puiu D."/>
            <person name="Crepeau M."/>
            <person name="Gugger P.F."/>
            <person name="Sherman R."/>
            <person name="Stevens K."/>
            <person name="Langley C.H."/>
            <person name="Pellegrini M."/>
            <person name="Salzberg S.L."/>
        </authorList>
    </citation>
    <scope>NUCLEOTIDE SEQUENCE [LARGE SCALE GENOMIC DNA]</scope>
    <source>
        <strain evidence="15 16">cv. SW786</strain>
    </source>
</reference>
<dbReference type="Gene3D" id="4.10.860.120">
    <property type="entry name" value="RNA polymerase II, clamp domain"/>
    <property type="match status" value="1"/>
</dbReference>
<dbReference type="FunFam" id="1.10.150.390:FF:000005">
    <property type="entry name" value="DNA-directed RNA polymerase subunit"/>
    <property type="match status" value="1"/>
</dbReference>
<accession>A0A7N2LN46</accession>
<dbReference type="Gene3D" id="1.10.132.30">
    <property type="match status" value="2"/>
</dbReference>
<dbReference type="CDD" id="cd02735">
    <property type="entry name" value="RNAP_I_Rpa1_C"/>
    <property type="match status" value="1"/>
</dbReference>
<dbReference type="Pfam" id="PF05000">
    <property type="entry name" value="RNA_pol_Rpb1_4"/>
    <property type="match status" value="1"/>
</dbReference>
<dbReference type="InterPro" id="IPR015699">
    <property type="entry name" value="DNA-dir_RNA_pol1_lsu_N"/>
</dbReference>
<dbReference type="InterPro" id="IPR006592">
    <property type="entry name" value="RNA_pol_N"/>
</dbReference>
<keyword evidence="9 12" id="KW-0804">Transcription</keyword>
<keyword evidence="5 12" id="KW-0548">Nucleotidyltransferase</keyword>
<feature type="region of interest" description="Disordered" evidence="13">
    <location>
        <begin position="219"/>
        <end position="288"/>
    </location>
</feature>
<dbReference type="PANTHER" id="PTHR19376">
    <property type="entry name" value="DNA-DIRECTED RNA POLYMERASE"/>
    <property type="match status" value="1"/>
</dbReference>
<dbReference type="Pfam" id="PF04997">
    <property type="entry name" value="RNA_pol_Rpb1_1"/>
    <property type="match status" value="1"/>
</dbReference>
<reference evidence="15" key="2">
    <citation type="submission" date="2021-01" db="UniProtKB">
        <authorList>
            <consortium name="EnsemblPlants"/>
        </authorList>
    </citation>
    <scope>IDENTIFICATION</scope>
</reference>
<evidence type="ECO:0000256" key="1">
    <source>
        <dbReference type="ARBA" id="ARBA00004123"/>
    </source>
</evidence>
<comment type="subcellular location">
    <subcellularLocation>
        <location evidence="1">Nucleus</location>
    </subcellularLocation>
</comment>
<dbReference type="EMBL" id="LRBV02000005">
    <property type="status" value="NOT_ANNOTATED_CDS"/>
    <property type="molecule type" value="Genomic_DNA"/>
</dbReference>
<comment type="similarity">
    <text evidence="2 12">Belongs to the RNA polymerase beta' chain family.</text>
</comment>
<sequence>MADNTEVPTECVKSVKFSFFSDEDVRKISVKKITKDQYLDVMGRPEPGGLYDPHLGPLEETVPCKTCGQYYSPCHGHFGHIDLVAPVYNPLLFNILYNILHRTCFFCHHFRATRKQVETCVSQLELIAKGDIVGAKILEADMPSETLYSDDSDGSQYDDVGHSRQQGWTSLQFTEAMSVLKKFLKPRSPACKNCEAKNPAISKPTFGWFHMRGKSSDARQNVIRGHNLEGSFTGRTNKKALPEVENSNDTTPWSDVVDSAETDTASDTSPRPQDSATRKHGGKGGEVPHQFVKQKDFFSGPLLPSEVKDILKDLWENEVELCSFISHIQHQGLEMKVGEMKDDYSMFFLETILVPPIKFRPPAKGGDSVMEHPQTVLLNKVLQSNIQLRFAHDDNLERSKIVSRWMDLQQSVNVLFDSKTATAQGQRGIASGICQLLEKKEGMFRQKMMGKRVNYSCRSVISPDPYLAVNEIGIPPNFALELTYPERVTPWNLVKLRKAIINGPVIHPGATHYADKLGIKKLRKEHLKERISISRKLPSSRGLLTQHGKGSDYEFEGKFVRRHLQDGDIVLVNRQPTLHKPSIMAHVVRVLKGEKTLRMHYANCSTYNADFDGDEMNVHFPQDEISRAEAYNIVNANNQYVKPTSGEPIRALIQDHVVSAVLLTKKDTFFSADEFNQLLYCAGLSAASPASFNGKFGQKVCILNSDCEMQPLPPAIWKPVPLWTGKQVISALLNHITKGRPPFNVEKDAKLPHDFFKSNRNEKKLNKEEKSDKDASKEKKRDIEKTSQGKKVDKDAPTRKEPDEDKLLIHKNDLVRGVIDKAQFAEYGLVHTVHELYGSNTAGVLLSALSRLFTSFLQVHGFTCGVDDLLLMKEKDNEREEKLQDCAEVGEEVHLKFVNDKGSVKIDADVLQLNIEKKIRSNGESALTDLDRKMISKLNEEVSKDFFKELLSRGLLKPSGKNCISLMTTSGAKGASSHFPSKSWLNSPIFRIPKPPDSTGHTTFSQVTTDKDVCISEVSWLLEGGTVRVWDLRFYREFQDYELAASYSLLEFIQSRIPWGERSDTLCWCLKGDGKFDTLSFFPVIQGVQNSLFPWKGVWKPKVNFQQISSHLGQQELEGKRVPRMVSGKTLPCFPPWDCAARAGGFIIDRFLTGLHPQEYYFHCMAGREGLVDTAVKTSRSGYLQRCLIKNLECLKICYDHTVRDADGSVIQFFYGEDGVDVHQTSFIAKFEALAANQEIFSKKFRQGLHKSNVYIKGLPSSLEKKAKDFVHKFTLKEKNPDILKEKDFLKLMEHKYISSLAQPGEPVGVLAAQSVGEPSTQMTLNTFHLAGRGEMNVTLGIPRLQEILMTAARDIKTPVMTCPFQVGRSKEDASCLADKLKKITVADIIKSMKVSVVPFAVHDHQICSIYKLEMMLYVPENYPKNTDISLEDWEETLEVVFVRELEDAIQNHLLLLSKISGIKNFMPDSKSNTSNGTDDDDVSGNRSQHEEDADADEDADDGAVSDDLGLDVQKRKQQSIDEMDYDDASEEDPNEGELSAGSESEIDQAENEIEVTKDDAIEPLDALDISYEQSGKSSKHKSKDKKNESKAKRKKRSRGKLVKKEYDRAYFVKAKGMHFEIHFRFTNEPHILLAQIAQKTAKKVYIQSFGKIDGCTVVTCQEKQVIFYGKNPKARKDISPAEKEKVPALQATGVDFGTFWQFQDVLDVRCVYSNSIDAMLNTYGVEAARATIIREIQHVFGSYGISVNMRHLTLIADYMTHSGGYRPMNRLGGIANSISPFCKMSFETASKFIVEAASHGETDELESPSARVILGLPVKVGTGSFDVMQKLEI</sequence>
<dbReference type="InterPro" id="IPR042102">
    <property type="entry name" value="RNA_pol_Rpb1_3_sf"/>
</dbReference>
<name>A0A7N2LN46_QUELO</name>
<dbReference type="GO" id="GO:0003899">
    <property type="term" value="F:DNA-directed RNA polymerase activity"/>
    <property type="evidence" value="ECO:0007669"/>
    <property type="project" value="UniProtKB-EC"/>
</dbReference>
<feature type="compositionally biased region" description="Acidic residues" evidence="13">
    <location>
        <begin position="1522"/>
        <end position="1536"/>
    </location>
</feature>
<feature type="region of interest" description="Disordered" evidence="13">
    <location>
        <begin position="1572"/>
        <end position="1601"/>
    </location>
</feature>
<dbReference type="Gramene" id="QL05p021274:mrna">
    <property type="protein sequence ID" value="QL05p021274:mrna"/>
    <property type="gene ID" value="QL05p021274"/>
</dbReference>
<keyword evidence="6" id="KW-0479">Metal-binding</keyword>
<keyword evidence="4 12" id="KW-0808">Transferase</keyword>
<evidence type="ECO:0000256" key="12">
    <source>
        <dbReference type="RuleBase" id="RU004279"/>
    </source>
</evidence>
<dbReference type="InterPro" id="IPR047107">
    <property type="entry name" value="DNA-dir_RNA_pol1_lsu_C"/>
</dbReference>
<feature type="region of interest" description="Disordered" evidence="13">
    <location>
        <begin position="1468"/>
        <end position="1547"/>
    </location>
</feature>
<evidence type="ECO:0000256" key="6">
    <source>
        <dbReference type="ARBA" id="ARBA00022723"/>
    </source>
</evidence>
<evidence type="ECO:0000313" key="15">
    <source>
        <dbReference type="EnsemblPlants" id="QL05p021274:mrna"/>
    </source>
</evidence>